<dbReference type="RefSeq" id="WP_307224404.1">
    <property type="nucleotide sequence ID" value="NZ_CP116940.1"/>
</dbReference>
<accession>A0ABT9Y8P7</accession>
<dbReference type="PANTHER" id="PTHR39555">
    <property type="entry name" value="FIMBRIAL ASSEMBLY PROTEIN PILO-LIKE PROTEIN-RELATED"/>
    <property type="match status" value="1"/>
</dbReference>
<keyword evidence="1" id="KW-0812">Transmembrane</keyword>
<evidence type="ECO:0000313" key="3">
    <source>
        <dbReference type="Proteomes" id="UP001239167"/>
    </source>
</evidence>
<dbReference type="PANTHER" id="PTHR39555:SF1">
    <property type="entry name" value="TYPE IV PILUS INNER MEMBRANE COMPONENT PILO"/>
    <property type="match status" value="1"/>
</dbReference>
<protein>
    <submittedName>
        <fullName evidence="2">Tfp pilus assembly protein PilO</fullName>
    </submittedName>
</protein>
<proteinExistence type="predicted"/>
<keyword evidence="1" id="KW-0472">Membrane</keyword>
<comment type="caution">
    <text evidence="2">The sequence shown here is derived from an EMBL/GenBank/DDBJ whole genome shotgun (WGS) entry which is preliminary data.</text>
</comment>
<evidence type="ECO:0000256" key="1">
    <source>
        <dbReference type="SAM" id="Phobius"/>
    </source>
</evidence>
<dbReference type="InterPro" id="IPR007445">
    <property type="entry name" value="PilO"/>
</dbReference>
<dbReference type="InterPro" id="IPR014717">
    <property type="entry name" value="Transl_elong_EF1B/ribsomal_bS6"/>
</dbReference>
<evidence type="ECO:0000313" key="2">
    <source>
        <dbReference type="EMBL" id="MDQ0204182.1"/>
    </source>
</evidence>
<reference evidence="2 3" key="1">
    <citation type="submission" date="2023-07" db="EMBL/GenBank/DDBJ databases">
        <title>Genomic Encyclopedia of Type Strains, Phase IV (KMG-IV): sequencing the most valuable type-strain genomes for metagenomic binning, comparative biology and taxonomic classification.</title>
        <authorList>
            <person name="Goeker M."/>
        </authorList>
    </citation>
    <scope>NUCLEOTIDE SEQUENCE [LARGE SCALE GENOMIC DNA]</scope>
    <source>
        <strain evidence="2 3">DSM 16980</strain>
    </source>
</reference>
<name>A0ABT9Y8P7_9FIRM</name>
<sequence length="177" mass="20199">MGKRDKYYLSVVSLMICVYAAAVYLLLYIPCDRELYAVEKKISSNKEQLRTLRSFSDRYEKNENTAGKVEEINLFWKNKLPDQKNEAAFISSLQEAAAVSNIVLSSVEPVPQSGKNDLYEETIIKIKTKGDYFQVLDFLEKINGLDRYNIVDKINIAVQGNLLEADMAIRIFSISPK</sequence>
<dbReference type="Pfam" id="PF04350">
    <property type="entry name" value="PilO"/>
    <property type="match status" value="1"/>
</dbReference>
<keyword evidence="3" id="KW-1185">Reference proteome</keyword>
<dbReference type="Proteomes" id="UP001239167">
    <property type="component" value="Unassembled WGS sequence"/>
</dbReference>
<dbReference type="Gene3D" id="3.30.70.60">
    <property type="match status" value="1"/>
</dbReference>
<gene>
    <name evidence="2" type="ORF">J2S01_001907</name>
</gene>
<feature type="transmembrane region" description="Helical" evidence="1">
    <location>
        <begin position="7"/>
        <end position="29"/>
    </location>
</feature>
<dbReference type="EMBL" id="JAUSUE010000013">
    <property type="protein sequence ID" value="MDQ0204182.1"/>
    <property type="molecule type" value="Genomic_DNA"/>
</dbReference>
<keyword evidence="1" id="KW-1133">Transmembrane helix</keyword>
<organism evidence="2 3">
    <name type="scientific">Pectinatus haikarae</name>
    <dbReference type="NCBI Taxonomy" id="349096"/>
    <lineage>
        <taxon>Bacteria</taxon>
        <taxon>Bacillati</taxon>
        <taxon>Bacillota</taxon>
        <taxon>Negativicutes</taxon>
        <taxon>Selenomonadales</taxon>
        <taxon>Selenomonadaceae</taxon>
        <taxon>Pectinatus</taxon>
    </lineage>
</organism>